<proteinExistence type="inferred from homology"/>
<dbReference type="GO" id="GO:0016836">
    <property type="term" value="F:hydro-lyase activity"/>
    <property type="evidence" value="ECO:0007669"/>
    <property type="project" value="UniProtKB-UniRule"/>
</dbReference>
<dbReference type="EMBL" id="SMGK01000002">
    <property type="protein sequence ID" value="TCK73881.1"/>
    <property type="molecule type" value="Genomic_DNA"/>
</dbReference>
<dbReference type="UniPathway" id="UPA00079"/>
<evidence type="ECO:0000256" key="2">
    <source>
        <dbReference type="ARBA" id="ARBA00022428"/>
    </source>
</evidence>
<dbReference type="EC" id="4.2.1.151" evidence="4"/>
<dbReference type="CDD" id="cd13634">
    <property type="entry name" value="PBP2_Sco4506"/>
    <property type="match status" value="1"/>
</dbReference>
<dbReference type="Proteomes" id="UP000295210">
    <property type="component" value="Unassembled WGS sequence"/>
</dbReference>
<gene>
    <name evidence="4" type="primary">mqnA</name>
    <name evidence="5" type="ORF">C7378_1499</name>
</gene>
<accession>A0A4V2PVC8</accession>
<dbReference type="AlphaFoldDB" id="A0A4V2PVC8"/>
<organism evidence="5 6">
    <name type="scientific">Acidipila rosea</name>
    <dbReference type="NCBI Taxonomy" id="768535"/>
    <lineage>
        <taxon>Bacteria</taxon>
        <taxon>Pseudomonadati</taxon>
        <taxon>Acidobacteriota</taxon>
        <taxon>Terriglobia</taxon>
        <taxon>Terriglobales</taxon>
        <taxon>Acidobacteriaceae</taxon>
        <taxon>Acidipila</taxon>
    </lineage>
</organism>
<comment type="pathway">
    <text evidence="1 4">Quinol/quinone metabolism; menaquinone biosynthesis.</text>
</comment>
<keyword evidence="2 4" id="KW-0474">Menaquinone biosynthesis</keyword>
<dbReference type="SUPFAM" id="SSF53850">
    <property type="entry name" value="Periplasmic binding protein-like II"/>
    <property type="match status" value="1"/>
</dbReference>
<keyword evidence="3 4" id="KW-0456">Lyase</keyword>
<dbReference type="InterPro" id="IPR003773">
    <property type="entry name" value="Menaquinone_biosynth"/>
</dbReference>
<comment type="similarity">
    <text evidence="4">Belongs to the MqnA/MqnD family. MqnA subfamily.</text>
</comment>
<reference evidence="5 6" key="1">
    <citation type="submission" date="2019-03" db="EMBL/GenBank/DDBJ databases">
        <title>Genomic Encyclopedia of Type Strains, Phase IV (KMG-IV): sequencing the most valuable type-strain genomes for metagenomic binning, comparative biology and taxonomic classification.</title>
        <authorList>
            <person name="Goeker M."/>
        </authorList>
    </citation>
    <scope>NUCLEOTIDE SEQUENCE [LARGE SCALE GENOMIC DNA]</scope>
    <source>
        <strain evidence="5 6">DSM 103428</strain>
    </source>
</reference>
<sequence length="289" mass="32128">MTLHCEVSLLRIAAINFLNPAPLMWDFEHEPVQRELNTRYAINYTSPALCAERLREGSADIGLIPVAAYAMDPSLAIVPGCTIASLDHIRSILLVVRCSDGPEAARTVALDTSSRTSATYTKILFRKYWNPQAEFLPHAPNLEEMLARADAALLIGDPALYALADREARQQRTGECLHYLDLGHEWRSRTGLPWVSAFWGVRTEALAGKSTALLVDDFQQSRDHGLAHIPELVAEWSAKMSLPAAVVEEYLTRNIHYVLDDPCLAGLELFYRYAAECSALPVTPSLRLL</sequence>
<dbReference type="GO" id="GO:0009234">
    <property type="term" value="P:menaquinone biosynthetic process"/>
    <property type="evidence" value="ECO:0007669"/>
    <property type="project" value="UniProtKB-UniRule"/>
</dbReference>
<dbReference type="HAMAP" id="MF_00995">
    <property type="entry name" value="MqnA"/>
    <property type="match status" value="1"/>
</dbReference>
<evidence type="ECO:0000256" key="4">
    <source>
        <dbReference type="HAMAP-Rule" id="MF_00995"/>
    </source>
</evidence>
<dbReference type="InterPro" id="IPR030868">
    <property type="entry name" value="MqnA"/>
</dbReference>
<name>A0A4V2PVC8_9BACT</name>
<evidence type="ECO:0000256" key="3">
    <source>
        <dbReference type="ARBA" id="ARBA00023239"/>
    </source>
</evidence>
<comment type="catalytic activity">
    <reaction evidence="4">
        <text>chorismate = 3-[(1-carboxyvinyl)-oxy]benzoate + H2O</text>
        <dbReference type="Rhea" id="RHEA:40051"/>
        <dbReference type="ChEBI" id="CHEBI:15377"/>
        <dbReference type="ChEBI" id="CHEBI:29748"/>
        <dbReference type="ChEBI" id="CHEBI:76981"/>
        <dbReference type="EC" id="4.2.1.151"/>
    </reaction>
</comment>
<keyword evidence="6" id="KW-1185">Reference proteome</keyword>
<dbReference type="Gene3D" id="3.40.190.10">
    <property type="entry name" value="Periplasmic binding protein-like II"/>
    <property type="match status" value="2"/>
</dbReference>
<protein>
    <recommendedName>
        <fullName evidence="4">Chorismate dehydratase</fullName>
        <ecNumber evidence="4">4.2.1.151</ecNumber>
    </recommendedName>
    <alternativeName>
        <fullName evidence="4">Menaquinone biosynthetic enzyme MqnA</fullName>
    </alternativeName>
</protein>
<evidence type="ECO:0000313" key="6">
    <source>
        <dbReference type="Proteomes" id="UP000295210"/>
    </source>
</evidence>
<dbReference type="PANTHER" id="PTHR37690:SF1">
    <property type="entry name" value="CHORISMATE DEHYDRATASE"/>
    <property type="match status" value="1"/>
</dbReference>
<evidence type="ECO:0000313" key="5">
    <source>
        <dbReference type="EMBL" id="TCK73881.1"/>
    </source>
</evidence>
<dbReference type="RefSeq" id="WP_243648128.1">
    <property type="nucleotide sequence ID" value="NZ_SMGK01000002.1"/>
</dbReference>
<comment type="function">
    <text evidence="4">Catalyzes the dehydration of chorismate into 3-[(1-carboxyvinyl)oxy]benzoate, a step in the biosynthesis of menaquinone (MK, vitamin K2).</text>
</comment>
<comment type="caution">
    <text evidence="5">The sequence shown here is derived from an EMBL/GenBank/DDBJ whole genome shotgun (WGS) entry which is preliminary data.</text>
</comment>
<evidence type="ECO:0000256" key="1">
    <source>
        <dbReference type="ARBA" id="ARBA00004863"/>
    </source>
</evidence>
<dbReference type="Pfam" id="PF02621">
    <property type="entry name" value="VitK2_biosynth"/>
    <property type="match status" value="1"/>
</dbReference>
<dbReference type="PANTHER" id="PTHR37690">
    <property type="entry name" value="CHORISMATE DEHYDRATASE"/>
    <property type="match status" value="1"/>
</dbReference>